<dbReference type="AlphaFoldDB" id="A0A8H3VSK6"/>
<dbReference type="EMBL" id="WNWR01000022">
    <property type="protein sequence ID" value="KAE9993751.1"/>
    <property type="molecule type" value="Genomic_DNA"/>
</dbReference>
<feature type="chain" id="PRO_5034134019" evidence="1">
    <location>
        <begin position="21"/>
        <end position="103"/>
    </location>
</feature>
<evidence type="ECO:0000313" key="3">
    <source>
        <dbReference type="Proteomes" id="UP000490939"/>
    </source>
</evidence>
<protein>
    <submittedName>
        <fullName evidence="2">Uncharacterized protein</fullName>
    </submittedName>
</protein>
<proteinExistence type="predicted"/>
<feature type="signal peptide" evidence="1">
    <location>
        <begin position="1"/>
        <end position="20"/>
    </location>
</feature>
<keyword evidence="3" id="KW-1185">Reference proteome</keyword>
<accession>A0A8H3VSK6</accession>
<gene>
    <name evidence="2" type="ORF">EG327_003513</name>
</gene>
<evidence type="ECO:0000313" key="2">
    <source>
        <dbReference type="EMBL" id="KAE9993751.1"/>
    </source>
</evidence>
<reference evidence="2 3" key="1">
    <citation type="submission" date="2019-07" db="EMBL/GenBank/DDBJ databases">
        <title>Venturia inaequalis Genome Resource.</title>
        <authorList>
            <person name="Lichtner F.J."/>
        </authorList>
    </citation>
    <scope>NUCLEOTIDE SEQUENCE [LARGE SCALE GENOMIC DNA]</scope>
    <source>
        <strain evidence="2 3">DMI_063113</strain>
    </source>
</reference>
<name>A0A8H3VSK6_VENIN</name>
<sequence>MQLQTSLLLPAILFAQSSLAYFCCYVIVTNGANTWKSTMIDSGWIANEKGNIDYWSPKPDCKIEITKKGTGCANWSSRIVDTTCKSLQPVGHMGVAPEWRCRQ</sequence>
<evidence type="ECO:0000256" key="1">
    <source>
        <dbReference type="SAM" id="SignalP"/>
    </source>
</evidence>
<dbReference type="Proteomes" id="UP000490939">
    <property type="component" value="Unassembled WGS sequence"/>
</dbReference>
<organism evidence="2 3">
    <name type="scientific">Venturia inaequalis</name>
    <name type="common">Apple scab fungus</name>
    <dbReference type="NCBI Taxonomy" id="5025"/>
    <lineage>
        <taxon>Eukaryota</taxon>
        <taxon>Fungi</taxon>
        <taxon>Dikarya</taxon>
        <taxon>Ascomycota</taxon>
        <taxon>Pezizomycotina</taxon>
        <taxon>Dothideomycetes</taxon>
        <taxon>Pleosporomycetidae</taxon>
        <taxon>Venturiales</taxon>
        <taxon>Venturiaceae</taxon>
        <taxon>Venturia</taxon>
    </lineage>
</organism>
<keyword evidence="1" id="KW-0732">Signal</keyword>
<comment type="caution">
    <text evidence="2">The sequence shown here is derived from an EMBL/GenBank/DDBJ whole genome shotgun (WGS) entry which is preliminary data.</text>
</comment>